<feature type="transmembrane region" description="Helical" evidence="4">
    <location>
        <begin position="39"/>
        <end position="58"/>
    </location>
</feature>
<feature type="transmembrane region" description="Helical" evidence="4">
    <location>
        <begin position="199"/>
        <end position="226"/>
    </location>
</feature>
<keyword evidence="1 4" id="KW-0812">Transmembrane</keyword>
<accession>A0ABT1C634</accession>
<keyword evidence="3 4" id="KW-0472">Membrane</keyword>
<dbReference type="PROSITE" id="PS50850">
    <property type="entry name" value="MFS"/>
    <property type="match status" value="1"/>
</dbReference>
<dbReference type="InterPro" id="IPR011701">
    <property type="entry name" value="MFS"/>
</dbReference>
<feature type="transmembrane region" description="Helical" evidence="4">
    <location>
        <begin position="322"/>
        <end position="341"/>
    </location>
</feature>
<feature type="transmembrane region" description="Helical" evidence="4">
    <location>
        <begin position="160"/>
        <end position="178"/>
    </location>
</feature>
<organism evidence="6 7">
    <name type="scientific">Mesorhizobium liriopis</name>
    <dbReference type="NCBI Taxonomy" id="2953882"/>
    <lineage>
        <taxon>Bacteria</taxon>
        <taxon>Pseudomonadati</taxon>
        <taxon>Pseudomonadota</taxon>
        <taxon>Alphaproteobacteria</taxon>
        <taxon>Hyphomicrobiales</taxon>
        <taxon>Phyllobacteriaceae</taxon>
        <taxon>Mesorhizobium</taxon>
    </lineage>
</organism>
<evidence type="ECO:0000313" key="6">
    <source>
        <dbReference type="EMBL" id="MCO6050280.1"/>
    </source>
</evidence>
<feature type="transmembrane region" description="Helical" evidence="4">
    <location>
        <begin position="347"/>
        <end position="369"/>
    </location>
</feature>
<evidence type="ECO:0000256" key="3">
    <source>
        <dbReference type="ARBA" id="ARBA00023136"/>
    </source>
</evidence>
<proteinExistence type="predicted"/>
<reference evidence="6 7" key="1">
    <citation type="submission" date="2022-06" db="EMBL/GenBank/DDBJ databases">
        <title>Mesorhizobium sp. strain RP14 Genome sequencing and assembly.</title>
        <authorList>
            <person name="Kim I."/>
        </authorList>
    </citation>
    <scope>NUCLEOTIDE SEQUENCE [LARGE SCALE GENOMIC DNA]</scope>
    <source>
        <strain evidence="7">RP14(2022)</strain>
    </source>
</reference>
<dbReference type="Gene3D" id="1.20.1250.20">
    <property type="entry name" value="MFS general substrate transporter like domains"/>
    <property type="match status" value="1"/>
</dbReference>
<evidence type="ECO:0000259" key="5">
    <source>
        <dbReference type="PROSITE" id="PS50850"/>
    </source>
</evidence>
<dbReference type="InterPro" id="IPR020846">
    <property type="entry name" value="MFS_dom"/>
</dbReference>
<dbReference type="EMBL" id="JAMXQS010000005">
    <property type="protein sequence ID" value="MCO6050280.1"/>
    <property type="molecule type" value="Genomic_DNA"/>
</dbReference>
<sequence>MSWSLLRWFISYATLTVPQAAGPVAFSLAALSLTGDTSGGAAMIFAMTLAQVLGAIPITRLGRKLPSTWVLRTLVGFRTVAFALMSVCVATGADFLWLILLAAIAGSVNGAAYGYLRALLNGFTPPDRLPRALGIAATLNEVTFVASPVFASGLGSISPVWGILALSILGGLPALLAPRSDVVMTDSASLGGGSVLSPAMFLWLICAAADGAAIAAIEIGAVALALNFGYPPALAILLTVPLCLASVAGGVWISIQNRMASRRAVLTQLAIMTAGSALAALNLSLVITVVGAVLMGLVLAPLGTYFSLVLDTLAPPDRRPEVFALLRTASSLGVIFASAMLTVTSLSLALIVITFVMAAVTVVVAVATAGQAGHEPAA</sequence>
<feature type="transmembrane region" description="Helical" evidence="4">
    <location>
        <begin position="232"/>
        <end position="253"/>
    </location>
</feature>
<dbReference type="Pfam" id="PF07690">
    <property type="entry name" value="MFS_1"/>
    <property type="match status" value="1"/>
</dbReference>
<feature type="domain" description="Major facilitator superfamily (MFS) profile" evidence="5">
    <location>
        <begin position="199"/>
        <end position="378"/>
    </location>
</feature>
<comment type="caution">
    <text evidence="6">The sequence shown here is derived from an EMBL/GenBank/DDBJ whole genome shotgun (WGS) entry which is preliminary data.</text>
</comment>
<feature type="transmembrane region" description="Helical" evidence="4">
    <location>
        <begin position="70"/>
        <end position="92"/>
    </location>
</feature>
<dbReference type="SUPFAM" id="SSF103473">
    <property type="entry name" value="MFS general substrate transporter"/>
    <property type="match status" value="1"/>
</dbReference>
<keyword evidence="2 4" id="KW-1133">Transmembrane helix</keyword>
<evidence type="ECO:0000256" key="2">
    <source>
        <dbReference type="ARBA" id="ARBA00022989"/>
    </source>
</evidence>
<protein>
    <submittedName>
        <fullName evidence="6">MFS transporter</fullName>
    </submittedName>
</protein>
<feature type="transmembrane region" description="Helical" evidence="4">
    <location>
        <begin position="289"/>
        <end position="310"/>
    </location>
</feature>
<keyword evidence="7" id="KW-1185">Reference proteome</keyword>
<evidence type="ECO:0000256" key="4">
    <source>
        <dbReference type="SAM" id="Phobius"/>
    </source>
</evidence>
<dbReference type="Proteomes" id="UP001205906">
    <property type="component" value="Unassembled WGS sequence"/>
</dbReference>
<feature type="transmembrane region" description="Helical" evidence="4">
    <location>
        <begin position="12"/>
        <end position="33"/>
    </location>
</feature>
<dbReference type="RefSeq" id="WP_252818795.1">
    <property type="nucleotide sequence ID" value="NZ_JAMXQS010000005.1"/>
</dbReference>
<evidence type="ECO:0000256" key="1">
    <source>
        <dbReference type="ARBA" id="ARBA00022692"/>
    </source>
</evidence>
<evidence type="ECO:0000313" key="7">
    <source>
        <dbReference type="Proteomes" id="UP001205906"/>
    </source>
</evidence>
<feature type="transmembrane region" description="Helical" evidence="4">
    <location>
        <begin position="132"/>
        <end position="154"/>
    </location>
</feature>
<gene>
    <name evidence="6" type="ORF">NGM99_10845</name>
</gene>
<feature type="transmembrane region" description="Helical" evidence="4">
    <location>
        <begin position="98"/>
        <end position="120"/>
    </location>
</feature>
<dbReference type="InterPro" id="IPR036259">
    <property type="entry name" value="MFS_trans_sf"/>
</dbReference>
<name>A0ABT1C634_9HYPH</name>